<dbReference type="eggNOG" id="COG1296">
    <property type="taxonomic scope" value="Bacteria"/>
</dbReference>
<feature type="transmembrane region" description="Helical" evidence="8">
    <location>
        <begin position="220"/>
        <end position="240"/>
    </location>
</feature>
<evidence type="ECO:0000256" key="2">
    <source>
        <dbReference type="ARBA" id="ARBA00010735"/>
    </source>
</evidence>
<feature type="transmembrane region" description="Helical" evidence="8">
    <location>
        <begin position="197"/>
        <end position="214"/>
    </location>
</feature>
<keyword evidence="10" id="KW-1185">Reference proteome</keyword>
<evidence type="ECO:0000313" key="9">
    <source>
        <dbReference type="EMBL" id="ADU63653.1"/>
    </source>
</evidence>
<dbReference type="GO" id="GO:0005886">
    <property type="term" value="C:plasma membrane"/>
    <property type="evidence" value="ECO:0007669"/>
    <property type="project" value="UniProtKB-SubCell"/>
</dbReference>
<evidence type="ECO:0000256" key="7">
    <source>
        <dbReference type="ARBA" id="ARBA00023136"/>
    </source>
</evidence>
<evidence type="ECO:0000256" key="4">
    <source>
        <dbReference type="ARBA" id="ARBA00022475"/>
    </source>
</evidence>
<keyword evidence="6 8" id="KW-1133">Transmembrane helix</keyword>
<reference evidence="9 10" key="2">
    <citation type="journal article" date="2014" name="Genome Announc.">
        <title>Complete Genome Sequence of the Subsurface, Mesophilic Sulfate-Reducing Bacterium Desulfovibrio aespoeensis Aspo-2.</title>
        <authorList>
            <person name="Pedersen K."/>
            <person name="Bengtsson A."/>
            <person name="Edlund J."/>
            <person name="Rabe L."/>
            <person name="Hazen T."/>
            <person name="Chakraborty R."/>
            <person name="Goodwin L."/>
            <person name="Shapiro N."/>
        </authorList>
    </citation>
    <scope>NUCLEOTIDE SEQUENCE [LARGE SCALE GENOMIC DNA]</scope>
    <source>
        <strain evidence="10">ATCC 700646 / DSM 10631 / Aspo-2</strain>
    </source>
</reference>
<protein>
    <submittedName>
        <fullName evidence="9">AzlC family protein</fullName>
    </submittedName>
</protein>
<dbReference type="KEGG" id="das:Daes_2657"/>
<dbReference type="AlphaFoldDB" id="E6VW93"/>
<comment type="similarity">
    <text evidence="2">Belongs to the AzlC family.</text>
</comment>
<reference evidence="10" key="1">
    <citation type="submission" date="2010-12" db="EMBL/GenBank/DDBJ databases">
        <title>Complete sequence of Desulfovibrio aespoeensis Aspo-2.</title>
        <authorList>
            <consortium name="US DOE Joint Genome Institute"/>
            <person name="Lucas S."/>
            <person name="Copeland A."/>
            <person name="Lapidus A."/>
            <person name="Cheng J.-F."/>
            <person name="Goodwin L."/>
            <person name="Pitluck S."/>
            <person name="Chertkov O."/>
            <person name="Misra M."/>
            <person name="Detter J.C."/>
            <person name="Han C."/>
            <person name="Tapia R."/>
            <person name="Land M."/>
            <person name="Hauser L."/>
            <person name="Kyrpides N."/>
            <person name="Ivanova N."/>
            <person name="Ovchinnikova G."/>
            <person name="Pedersen K."/>
            <person name="Jagevall S."/>
            <person name="Hazen T."/>
            <person name="Woyke T."/>
        </authorList>
    </citation>
    <scope>NUCLEOTIDE SEQUENCE [LARGE SCALE GENOMIC DNA]</scope>
    <source>
        <strain evidence="10">ATCC 700646 / DSM 10631 / Aspo-2</strain>
    </source>
</reference>
<dbReference type="STRING" id="643562.Daes_2657"/>
<dbReference type="Pfam" id="PF03591">
    <property type="entry name" value="AzlC"/>
    <property type="match status" value="1"/>
</dbReference>
<accession>E6VW93</accession>
<dbReference type="HOGENOM" id="CLU_065777_2_0_7"/>
<evidence type="ECO:0000256" key="1">
    <source>
        <dbReference type="ARBA" id="ARBA00004651"/>
    </source>
</evidence>
<dbReference type="EMBL" id="CP002431">
    <property type="protein sequence ID" value="ADU63653.1"/>
    <property type="molecule type" value="Genomic_DNA"/>
</dbReference>
<feature type="transmembrane region" description="Helical" evidence="8">
    <location>
        <begin position="143"/>
        <end position="166"/>
    </location>
</feature>
<evidence type="ECO:0000256" key="5">
    <source>
        <dbReference type="ARBA" id="ARBA00022692"/>
    </source>
</evidence>
<keyword evidence="7 8" id="KW-0472">Membrane</keyword>
<dbReference type="PANTHER" id="PTHR34979">
    <property type="entry name" value="INNER MEMBRANE PROTEIN YGAZ"/>
    <property type="match status" value="1"/>
</dbReference>
<name>E6VW93_PSEA9</name>
<evidence type="ECO:0000256" key="8">
    <source>
        <dbReference type="SAM" id="Phobius"/>
    </source>
</evidence>
<evidence type="ECO:0000256" key="6">
    <source>
        <dbReference type="ARBA" id="ARBA00022989"/>
    </source>
</evidence>
<feature type="transmembrane region" description="Helical" evidence="8">
    <location>
        <begin position="172"/>
        <end position="190"/>
    </location>
</feature>
<keyword evidence="4" id="KW-1003">Cell membrane</keyword>
<proteinExistence type="inferred from homology"/>
<dbReference type="GO" id="GO:1903785">
    <property type="term" value="P:L-valine transmembrane transport"/>
    <property type="evidence" value="ECO:0007669"/>
    <property type="project" value="TreeGrafter"/>
</dbReference>
<comment type="subcellular location">
    <subcellularLocation>
        <location evidence="1">Cell membrane</location>
        <topology evidence="1">Multi-pass membrane protein</topology>
    </subcellularLocation>
</comment>
<organism evidence="9 10">
    <name type="scientific">Pseudodesulfovibrio aespoeensis (strain ATCC 700646 / DSM 10631 / Aspo-2)</name>
    <name type="common">Desulfovibrio aespoeensis</name>
    <dbReference type="NCBI Taxonomy" id="643562"/>
    <lineage>
        <taxon>Bacteria</taxon>
        <taxon>Pseudomonadati</taxon>
        <taxon>Thermodesulfobacteriota</taxon>
        <taxon>Desulfovibrionia</taxon>
        <taxon>Desulfovibrionales</taxon>
        <taxon>Desulfovibrionaceae</taxon>
    </lineage>
</organism>
<evidence type="ECO:0000256" key="3">
    <source>
        <dbReference type="ARBA" id="ARBA00022448"/>
    </source>
</evidence>
<keyword evidence="5 8" id="KW-0812">Transmembrane</keyword>
<dbReference type="PANTHER" id="PTHR34979:SF1">
    <property type="entry name" value="INNER MEMBRANE PROTEIN YGAZ"/>
    <property type="match status" value="1"/>
</dbReference>
<keyword evidence="3" id="KW-0813">Transport</keyword>
<sequence length="245" mass="25978">MQEKRQMTTTTMETDGARGAWLSGVRQAAPIVMGYLPVGAAFGVLAHKTGLTALNTVLMSLLVYAGSAQLIAVAMFAAGMPPLSIVATTLVVNLRHLLMTASLAPNLKGWPRWQLGLFAYQVTDETFALHSTRFGRGDTARPVSFVINAVAHLAWVLASWAGYLAGSAIPDIRPLGLDYALPAMFIALLAMQMRNGLHVFVAGFTGLASIALVQAGADRFSVIIATIIGATFGAGVESWMKRQSS</sequence>
<dbReference type="InterPro" id="IPR011606">
    <property type="entry name" value="Brnchd-chn_aa_trnsp_permease"/>
</dbReference>
<gene>
    <name evidence="9" type="ordered locus">Daes_2657</name>
</gene>
<evidence type="ECO:0000313" key="10">
    <source>
        <dbReference type="Proteomes" id="UP000002191"/>
    </source>
</evidence>
<feature type="transmembrane region" description="Helical" evidence="8">
    <location>
        <begin position="28"/>
        <end position="45"/>
    </location>
</feature>
<dbReference type="Proteomes" id="UP000002191">
    <property type="component" value="Chromosome"/>
</dbReference>